<dbReference type="Proteomes" id="UP001221142">
    <property type="component" value="Unassembled WGS sequence"/>
</dbReference>
<name>A0AAD7FCA8_9AGAR</name>
<organism evidence="1 2">
    <name type="scientific">Roridomyces roridus</name>
    <dbReference type="NCBI Taxonomy" id="1738132"/>
    <lineage>
        <taxon>Eukaryota</taxon>
        <taxon>Fungi</taxon>
        <taxon>Dikarya</taxon>
        <taxon>Basidiomycota</taxon>
        <taxon>Agaricomycotina</taxon>
        <taxon>Agaricomycetes</taxon>
        <taxon>Agaricomycetidae</taxon>
        <taxon>Agaricales</taxon>
        <taxon>Marasmiineae</taxon>
        <taxon>Mycenaceae</taxon>
        <taxon>Roridomyces</taxon>
    </lineage>
</organism>
<evidence type="ECO:0000313" key="1">
    <source>
        <dbReference type="EMBL" id="KAJ7615470.1"/>
    </source>
</evidence>
<comment type="caution">
    <text evidence="1">The sequence shown here is derived from an EMBL/GenBank/DDBJ whole genome shotgun (WGS) entry which is preliminary data.</text>
</comment>
<reference evidence="1" key="1">
    <citation type="submission" date="2023-03" db="EMBL/GenBank/DDBJ databases">
        <title>Massive genome expansion in bonnet fungi (Mycena s.s.) driven by repeated elements and novel gene families across ecological guilds.</title>
        <authorList>
            <consortium name="Lawrence Berkeley National Laboratory"/>
            <person name="Harder C.B."/>
            <person name="Miyauchi S."/>
            <person name="Viragh M."/>
            <person name="Kuo A."/>
            <person name="Thoen E."/>
            <person name="Andreopoulos B."/>
            <person name="Lu D."/>
            <person name="Skrede I."/>
            <person name="Drula E."/>
            <person name="Henrissat B."/>
            <person name="Morin E."/>
            <person name="Kohler A."/>
            <person name="Barry K."/>
            <person name="LaButti K."/>
            <person name="Morin E."/>
            <person name="Salamov A."/>
            <person name="Lipzen A."/>
            <person name="Mereny Z."/>
            <person name="Hegedus B."/>
            <person name="Baldrian P."/>
            <person name="Stursova M."/>
            <person name="Weitz H."/>
            <person name="Taylor A."/>
            <person name="Grigoriev I.V."/>
            <person name="Nagy L.G."/>
            <person name="Martin F."/>
            <person name="Kauserud H."/>
        </authorList>
    </citation>
    <scope>NUCLEOTIDE SEQUENCE</scope>
    <source>
        <strain evidence="1">9284</strain>
    </source>
</reference>
<dbReference type="AlphaFoldDB" id="A0AAD7FCA8"/>
<sequence>MEALPPEIHLKLYSLACTDDGTTGCSLSAVSRRIRQLSSEHRYQSLAVCGPTQISRLLQTLRAIPPELRRIRFLFIHEAAPLAERVERERRFDHIHREGADDTYSHRLQPTSRLDLVDNPLINSKVTAMLTRSLDDPDIAGFAGVRRRNVDEILAMAHETLEILSVVHFYAISDGSSRYFNISFPALVHLTVKGQHEIPDDASFAPALRTLHVTDSQTTASPRNSRTS</sequence>
<dbReference type="EMBL" id="JARKIF010000024">
    <property type="protein sequence ID" value="KAJ7615470.1"/>
    <property type="molecule type" value="Genomic_DNA"/>
</dbReference>
<gene>
    <name evidence="1" type="ORF">FB45DRAFT_935737</name>
</gene>
<accession>A0AAD7FCA8</accession>
<proteinExistence type="predicted"/>
<evidence type="ECO:0000313" key="2">
    <source>
        <dbReference type="Proteomes" id="UP001221142"/>
    </source>
</evidence>
<keyword evidence="2" id="KW-1185">Reference proteome</keyword>
<evidence type="ECO:0008006" key="3">
    <source>
        <dbReference type="Google" id="ProtNLM"/>
    </source>
</evidence>
<protein>
    <recommendedName>
        <fullName evidence="3">F-box domain-containing protein</fullName>
    </recommendedName>
</protein>